<dbReference type="SUPFAM" id="SSF51161">
    <property type="entry name" value="Trimeric LpxA-like enzymes"/>
    <property type="match status" value="1"/>
</dbReference>
<dbReference type="InterPro" id="IPR051159">
    <property type="entry name" value="Hexapeptide_acetyltransf"/>
</dbReference>
<dbReference type="InterPro" id="IPR011004">
    <property type="entry name" value="Trimer_LpxA-like_sf"/>
</dbReference>
<organism evidence="1 2">
    <name type="scientific">Blautia stercoris</name>
    <dbReference type="NCBI Taxonomy" id="871664"/>
    <lineage>
        <taxon>Bacteria</taxon>
        <taxon>Bacillati</taxon>
        <taxon>Bacillota</taxon>
        <taxon>Clostridia</taxon>
        <taxon>Lachnospirales</taxon>
        <taxon>Lachnospiraceae</taxon>
        <taxon>Blautia</taxon>
    </lineage>
</organism>
<dbReference type="RefSeq" id="WP_187558084.1">
    <property type="nucleotide sequence ID" value="NZ_JACRTP010000001.1"/>
</dbReference>
<dbReference type="PANTHER" id="PTHR23416">
    <property type="entry name" value="SIALIC ACID SYNTHASE-RELATED"/>
    <property type="match status" value="1"/>
</dbReference>
<name>A0ABR7P792_9FIRM</name>
<dbReference type="PANTHER" id="PTHR23416:SF78">
    <property type="entry name" value="LIPOPOLYSACCHARIDE BIOSYNTHESIS O-ACETYL TRANSFERASE WBBJ-RELATED"/>
    <property type="match status" value="1"/>
</dbReference>
<keyword evidence="2" id="KW-1185">Reference proteome</keyword>
<protein>
    <submittedName>
        <fullName evidence="1">Acyltransferase</fullName>
    </submittedName>
</protein>
<dbReference type="CDD" id="cd04647">
    <property type="entry name" value="LbH_MAT_like"/>
    <property type="match status" value="1"/>
</dbReference>
<comment type="caution">
    <text evidence="1">The sequence shown here is derived from an EMBL/GenBank/DDBJ whole genome shotgun (WGS) entry which is preliminary data.</text>
</comment>
<dbReference type="Proteomes" id="UP000661649">
    <property type="component" value="Unassembled WGS sequence"/>
</dbReference>
<dbReference type="Gene3D" id="2.160.10.10">
    <property type="entry name" value="Hexapeptide repeat proteins"/>
    <property type="match status" value="1"/>
</dbReference>
<dbReference type="EMBL" id="JACRTP010000001">
    <property type="protein sequence ID" value="MBC8627262.1"/>
    <property type="molecule type" value="Genomic_DNA"/>
</dbReference>
<evidence type="ECO:0000313" key="1">
    <source>
        <dbReference type="EMBL" id="MBC8627262.1"/>
    </source>
</evidence>
<dbReference type="GO" id="GO:0016746">
    <property type="term" value="F:acyltransferase activity"/>
    <property type="evidence" value="ECO:0007669"/>
    <property type="project" value="UniProtKB-KW"/>
</dbReference>
<keyword evidence="1" id="KW-0012">Acyltransferase</keyword>
<keyword evidence="1" id="KW-0808">Transferase</keyword>
<sequence>MHLRKLFRQLLSLPKTVYFNFKVLELKYAIKLPFYIDKDIRFGKLYKDIVKLNFEPKRFSIKFGEQVVDGIPENTKGYVSMSKDSCIEFDGYAEFAYGISFYTKENAYIKIGSDFYCNKNCVIAARKSIKIGNNVLMGWNISIIDSDGGNHLVYENDVLKENKKDIILGNHVWICSCSHIMKGVTIPNDTIVAYNSCVTKSFSDENSIIAGSPAIIVKRNIKWER</sequence>
<evidence type="ECO:0000313" key="2">
    <source>
        <dbReference type="Proteomes" id="UP000661649"/>
    </source>
</evidence>
<gene>
    <name evidence="1" type="ORF">H8712_01240</name>
</gene>
<proteinExistence type="predicted"/>
<reference evidence="1 2" key="1">
    <citation type="submission" date="2020-08" db="EMBL/GenBank/DDBJ databases">
        <title>Genome public.</title>
        <authorList>
            <person name="Liu C."/>
            <person name="Sun Q."/>
        </authorList>
    </citation>
    <scope>NUCLEOTIDE SEQUENCE [LARGE SCALE GENOMIC DNA]</scope>
    <source>
        <strain evidence="1 2">3_YM_SP_D4_24.mj</strain>
    </source>
</reference>
<accession>A0ABR7P792</accession>